<reference evidence="1" key="1">
    <citation type="submission" date="2015-12" db="EMBL/GenBank/DDBJ databases">
        <title>Update maize B73 reference genome by single molecule sequencing technologies.</title>
        <authorList>
            <consortium name="Maize Genome Sequencing Project"/>
            <person name="Ware D."/>
        </authorList>
    </citation>
    <scope>NUCLEOTIDE SEQUENCE</scope>
    <source>
        <tissue evidence="1">Seedling</tissue>
    </source>
</reference>
<dbReference type="AlphaFoldDB" id="A0A1D6H4F1"/>
<accession>A0A1D6H4F1</accession>
<protein>
    <submittedName>
        <fullName evidence="1">Mediator of RNA polymerase II transcription subunit 18</fullName>
    </submittedName>
</protein>
<sequence length="32" mass="3533">MSMLLRFYSRDSLVSRKSVLGCMSSALKVGPI</sequence>
<dbReference type="EMBL" id="CM000781">
    <property type="protein sequence ID" value="AQK69701.1"/>
    <property type="molecule type" value="Genomic_DNA"/>
</dbReference>
<gene>
    <name evidence="1" type="ORF">ZEAMMB73_Zm00001d015861</name>
</gene>
<organism evidence="1">
    <name type="scientific">Zea mays</name>
    <name type="common">Maize</name>
    <dbReference type="NCBI Taxonomy" id="4577"/>
    <lineage>
        <taxon>Eukaryota</taxon>
        <taxon>Viridiplantae</taxon>
        <taxon>Streptophyta</taxon>
        <taxon>Embryophyta</taxon>
        <taxon>Tracheophyta</taxon>
        <taxon>Spermatophyta</taxon>
        <taxon>Magnoliopsida</taxon>
        <taxon>Liliopsida</taxon>
        <taxon>Poales</taxon>
        <taxon>Poaceae</taxon>
        <taxon>PACMAD clade</taxon>
        <taxon>Panicoideae</taxon>
        <taxon>Andropogonodae</taxon>
        <taxon>Andropogoneae</taxon>
        <taxon>Tripsacinae</taxon>
        <taxon>Zea</taxon>
    </lineage>
</organism>
<name>A0A1D6H4F1_MAIZE</name>
<evidence type="ECO:0000313" key="1">
    <source>
        <dbReference type="EMBL" id="AQK69701.1"/>
    </source>
</evidence>
<proteinExistence type="predicted"/>